<accession>A0AAV7NA95</accession>
<feature type="region of interest" description="Disordered" evidence="1">
    <location>
        <begin position="52"/>
        <end position="108"/>
    </location>
</feature>
<dbReference type="AlphaFoldDB" id="A0AAV7NA95"/>
<feature type="region of interest" description="Disordered" evidence="1">
    <location>
        <begin position="1"/>
        <end position="20"/>
    </location>
</feature>
<name>A0AAV7NA95_PLEWA</name>
<reference evidence="2" key="1">
    <citation type="journal article" date="2022" name="bioRxiv">
        <title>Sequencing and chromosome-scale assembly of the giantPleurodeles waltlgenome.</title>
        <authorList>
            <person name="Brown T."/>
            <person name="Elewa A."/>
            <person name="Iarovenko S."/>
            <person name="Subramanian E."/>
            <person name="Araus A.J."/>
            <person name="Petzold A."/>
            <person name="Susuki M."/>
            <person name="Suzuki K.-i.T."/>
            <person name="Hayashi T."/>
            <person name="Toyoda A."/>
            <person name="Oliveira C."/>
            <person name="Osipova E."/>
            <person name="Leigh N.D."/>
            <person name="Simon A."/>
            <person name="Yun M.H."/>
        </authorList>
    </citation>
    <scope>NUCLEOTIDE SEQUENCE</scope>
    <source>
        <strain evidence="2">20211129_DDA</strain>
        <tissue evidence="2">Liver</tissue>
    </source>
</reference>
<gene>
    <name evidence="2" type="ORF">NDU88_000373</name>
</gene>
<dbReference type="Proteomes" id="UP001066276">
    <property type="component" value="Chromosome 8"/>
</dbReference>
<protein>
    <submittedName>
        <fullName evidence="2">Uncharacterized protein</fullName>
    </submittedName>
</protein>
<evidence type="ECO:0000256" key="1">
    <source>
        <dbReference type="SAM" id="MobiDB-lite"/>
    </source>
</evidence>
<keyword evidence="3" id="KW-1185">Reference proteome</keyword>
<proteinExistence type="predicted"/>
<dbReference type="EMBL" id="JANPWB010000012">
    <property type="protein sequence ID" value="KAJ1112104.1"/>
    <property type="molecule type" value="Genomic_DNA"/>
</dbReference>
<feature type="compositionally biased region" description="Basic and acidic residues" evidence="1">
    <location>
        <begin position="68"/>
        <end position="77"/>
    </location>
</feature>
<sequence>MPAPNRDATSVPVTGAGSERSTVIACQAKDINQEPPCWWLPGGAGGLGTLLSGTGQTIPRGVTGKSRRPPEENHEMSAKGYKQGCRRCTVPHPGIGSAPEGSGNSGSS</sequence>
<comment type="caution">
    <text evidence="2">The sequence shown here is derived from an EMBL/GenBank/DDBJ whole genome shotgun (WGS) entry which is preliminary data.</text>
</comment>
<organism evidence="2 3">
    <name type="scientific">Pleurodeles waltl</name>
    <name type="common">Iberian ribbed newt</name>
    <dbReference type="NCBI Taxonomy" id="8319"/>
    <lineage>
        <taxon>Eukaryota</taxon>
        <taxon>Metazoa</taxon>
        <taxon>Chordata</taxon>
        <taxon>Craniata</taxon>
        <taxon>Vertebrata</taxon>
        <taxon>Euteleostomi</taxon>
        <taxon>Amphibia</taxon>
        <taxon>Batrachia</taxon>
        <taxon>Caudata</taxon>
        <taxon>Salamandroidea</taxon>
        <taxon>Salamandridae</taxon>
        <taxon>Pleurodelinae</taxon>
        <taxon>Pleurodeles</taxon>
    </lineage>
</organism>
<evidence type="ECO:0000313" key="3">
    <source>
        <dbReference type="Proteomes" id="UP001066276"/>
    </source>
</evidence>
<evidence type="ECO:0000313" key="2">
    <source>
        <dbReference type="EMBL" id="KAJ1112104.1"/>
    </source>
</evidence>